<protein>
    <submittedName>
        <fullName evidence="1">CpsD/CapB family tyrosine-protein kinase</fullName>
    </submittedName>
</protein>
<keyword evidence="1" id="KW-0808">Transferase</keyword>
<dbReference type="KEGG" id="hgn:E6W36_08550"/>
<keyword evidence="1" id="KW-0418">Kinase</keyword>
<proteinExistence type="predicted"/>
<dbReference type="RefSeq" id="WP_222872377.1">
    <property type="nucleotide sequence ID" value="NZ_CP039704.1"/>
</dbReference>
<name>A0A4D7CC24_9SPHN</name>
<dbReference type="InterPro" id="IPR027417">
    <property type="entry name" value="P-loop_NTPase"/>
</dbReference>
<evidence type="ECO:0000313" key="2">
    <source>
        <dbReference type="Proteomes" id="UP000298714"/>
    </source>
</evidence>
<dbReference type="Proteomes" id="UP000298714">
    <property type="component" value="Chromosome"/>
</dbReference>
<gene>
    <name evidence="1" type="ORF">E6W36_08550</name>
</gene>
<keyword evidence="2" id="KW-1185">Reference proteome</keyword>
<dbReference type="EMBL" id="CP039704">
    <property type="protein sequence ID" value="QCI79572.1"/>
    <property type="molecule type" value="Genomic_DNA"/>
</dbReference>
<dbReference type="GO" id="GO:0016301">
    <property type="term" value="F:kinase activity"/>
    <property type="evidence" value="ECO:0007669"/>
    <property type="project" value="UniProtKB-KW"/>
</dbReference>
<dbReference type="AlphaFoldDB" id="A0A4D7CC24"/>
<accession>A0A4D7CC24</accession>
<organism evidence="1 2">
    <name type="scientific">Hankyongella ginsenosidimutans</name>
    <dbReference type="NCBI Taxonomy" id="1763828"/>
    <lineage>
        <taxon>Bacteria</taxon>
        <taxon>Pseudomonadati</taxon>
        <taxon>Pseudomonadota</taxon>
        <taxon>Alphaproteobacteria</taxon>
        <taxon>Sphingomonadales</taxon>
        <taxon>Sphingomonadaceae</taxon>
        <taxon>Hankyongella</taxon>
    </lineage>
</organism>
<reference evidence="2" key="1">
    <citation type="submission" date="2019-04" db="EMBL/GenBank/DDBJ databases">
        <title>Complete genome sequence of Sphingomonas sp. W1-2-3.</title>
        <authorList>
            <person name="Im W.T."/>
        </authorList>
    </citation>
    <scope>NUCLEOTIDE SEQUENCE [LARGE SCALE GENOMIC DNA]</scope>
    <source>
        <strain evidence="2">W1-2-3</strain>
    </source>
</reference>
<sequence length="117" mass="12898">MSDLLAGARSRYAYVILDCPPVLPIVDPLVLARKVDSVVFSIRWELTPAMPPWRHCASCARRRPAWRALFSTSSISSAWRATASHMATKTIIQAAIRNITPTAGAKTHDATALLTRR</sequence>
<dbReference type="Gene3D" id="3.40.50.300">
    <property type="entry name" value="P-loop containing nucleotide triphosphate hydrolases"/>
    <property type="match status" value="1"/>
</dbReference>
<evidence type="ECO:0000313" key="1">
    <source>
        <dbReference type="EMBL" id="QCI79572.1"/>
    </source>
</evidence>